<dbReference type="Pfam" id="PF02836">
    <property type="entry name" value="Glyco_hydro_2_C"/>
    <property type="match status" value="1"/>
</dbReference>
<comment type="cofactor">
    <cofactor evidence="3">
        <name>Na(+)</name>
        <dbReference type="ChEBI" id="CHEBI:29101"/>
    </cofactor>
</comment>
<dbReference type="InterPro" id="IPR014718">
    <property type="entry name" value="GH-type_carb-bd"/>
</dbReference>
<dbReference type="Pfam" id="PF16353">
    <property type="entry name" value="LacZ_4"/>
    <property type="match status" value="1"/>
</dbReference>
<dbReference type="InterPro" id="IPR006103">
    <property type="entry name" value="Glyco_hydro_2_cat"/>
</dbReference>
<accession>A0A9X3F986</accession>
<dbReference type="InterPro" id="IPR006104">
    <property type="entry name" value="Glyco_hydro_2_N"/>
</dbReference>
<dbReference type="InterPro" id="IPR006101">
    <property type="entry name" value="Glyco_hydro_2"/>
</dbReference>
<evidence type="ECO:0000256" key="9">
    <source>
        <dbReference type="ARBA" id="ARBA00022837"/>
    </source>
</evidence>
<dbReference type="SUPFAM" id="SSF49785">
    <property type="entry name" value="Galactose-binding domain-like"/>
    <property type="match status" value="1"/>
</dbReference>
<keyword evidence="8 12" id="KW-0378">Hydrolase</keyword>
<evidence type="ECO:0000259" key="14">
    <source>
        <dbReference type="SMART" id="SM01038"/>
    </source>
</evidence>
<dbReference type="Pfam" id="PF00703">
    <property type="entry name" value="Glyco_hydro_2"/>
    <property type="match status" value="1"/>
</dbReference>
<dbReference type="GO" id="GO:0009341">
    <property type="term" value="C:beta-galactosidase complex"/>
    <property type="evidence" value="ECO:0007669"/>
    <property type="project" value="InterPro"/>
</dbReference>
<evidence type="ECO:0000256" key="13">
    <source>
        <dbReference type="SAM" id="SignalP"/>
    </source>
</evidence>
<dbReference type="InterPro" id="IPR017853">
    <property type="entry name" value="GH"/>
</dbReference>
<keyword evidence="10 12" id="KW-0326">Glycosidase</keyword>
<comment type="caution">
    <text evidence="15">The sequence shown here is derived from an EMBL/GenBank/DDBJ whole genome shotgun (WGS) entry which is preliminary data.</text>
</comment>
<keyword evidence="13" id="KW-0732">Signal</keyword>
<dbReference type="GO" id="GO:0030246">
    <property type="term" value="F:carbohydrate binding"/>
    <property type="evidence" value="ECO:0007669"/>
    <property type="project" value="InterPro"/>
</dbReference>
<comment type="cofactor">
    <cofactor evidence="2">
        <name>Ca(2+)</name>
        <dbReference type="ChEBI" id="CHEBI:29108"/>
    </cofactor>
</comment>
<comment type="subunit">
    <text evidence="5">Monomer.</text>
</comment>
<comment type="catalytic activity">
    <reaction evidence="1 12">
        <text>Hydrolysis of terminal non-reducing beta-D-galactose residues in beta-D-galactosides.</text>
        <dbReference type="EC" id="3.2.1.23"/>
    </reaction>
</comment>
<reference evidence="15" key="1">
    <citation type="submission" date="2022-11" db="EMBL/GenBank/DDBJ databases">
        <title>Marilongibacter aestuarii gen. nov., sp. nov., isolated from tidal flat sediment.</title>
        <authorList>
            <person name="Jiayan W."/>
        </authorList>
    </citation>
    <scope>NUCLEOTIDE SEQUENCE</scope>
    <source>
        <strain evidence="15">Z1-6</strain>
    </source>
</reference>
<dbReference type="EC" id="3.2.1.23" evidence="6 12"/>
<dbReference type="GO" id="GO:0004565">
    <property type="term" value="F:beta-galactosidase activity"/>
    <property type="evidence" value="ECO:0007669"/>
    <property type="project" value="UniProtKB-EC"/>
</dbReference>
<dbReference type="SUPFAM" id="SSF49303">
    <property type="entry name" value="beta-Galactosidase/glucuronidase domain"/>
    <property type="match status" value="2"/>
</dbReference>
<evidence type="ECO:0000256" key="12">
    <source>
        <dbReference type="RuleBase" id="RU361154"/>
    </source>
</evidence>
<gene>
    <name evidence="15" type="ORF">OU798_21235</name>
</gene>
<evidence type="ECO:0000256" key="8">
    <source>
        <dbReference type="ARBA" id="ARBA00022801"/>
    </source>
</evidence>
<dbReference type="Pfam" id="PF02929">
    <property type="entry name" value="Bgal_small_N"/>
    <property type="match status" value="1"/>
</dbReference>
<dbReference type="PRINTS" id="PR00132">
    <property type="entry name" value="GLHYDRLASE2"/>
</dbReference>
<dbReference type="FunFam" id="3.20.20.80:FF:000018">
    <property type="entry name" value="Beta-galactosidase"/>
    <property type="match status" value="1"/>
</dbReference>
<dbReference type="SUPFAM" id="SSF74650">
    <property type="entry name" value="Galactose mutarotase-like"/>
    <property type="match status" value="1"/>
</dbReference>
<feature type="signal peptide" evidence="13">
    <location>
        <begin position="1"/>
        <end position="18"/>
    </location>
</feature>
<dbReference type="PANTHER" id="PTHR46323">
    <property type="entry name" value="BETA-GALACTOSIDASE"/>
    <property type="match status" value="1"/>
</dbReference>
<evidence type="ECO:0000256" key="2">
    <source>
        <dbReference type="ARBA" id="ARBA00001913"/>
    </source>
</evidence>
<feature type="domain" description="Beta galactosidase small chain/" evidence="14">
    <location>
        <begin position="824"/>
        <end position="1091"/>
    </location>
</feature>
<keyword evidence="9" id="KW-0106">Calcium</keyword>
<evidence type="ECO:0000256" key="7">
    <source>
        <dbReference type="ARBA" id="ARBA00013303"/>
    </source>
</evidence>
<evidence type="ECO:0000256" key="3">
    <source>
        <dbReference type="ARBA" id="ARBA00001959"/>
    </source>
</evidence>
<dbReference type="PANTHER" id="PTHR46323:SF2">
    <property type="entry name" value="BETA-GALACTOSIDASE"/>
    <property type="match status" value="1"/>
</dbReference>
<dbReference type="RefSeq" id="WP_343335210.1">
    <property type="nucleotide sequence ID" value="NZ_JAPOHD010000064.1"/>
</dbReference>
<keyword evidence="16" id="KW-1185">Reference proteome</keyword>
<organism evidence="15 16">
    <name type="scientific">Draconibacterium aestuarii</name>
    <dbReference type="NCBI Taxonomy" id="2998507"/>
    <lineage>
        <taxon>Bacteria</taxon>
        <taxon>Pseudomonadati</taxon>
        <taxon>Bacteroidota</taxon>
        <taxon>Bacteroidia</taxon>
        <taxon>Marinilabiliales</taxon>
        <taxon>Prolixibacteraceae</taxon>
        <taxon>Draconibacterium</taxon>
    </lineage>
</organism>
<dbReference type="SUPFAM" id="SSF51445">
    <property type="entry name" value="(Trans)glycosidases"/>
    <property type="match status" value="1"/>
</dbReference>
<evidence type="ECO:0000256" key="1">
    <source>
        <dbReference type="ARBA" id="ARBA00001412"/>
    </source>
</evidence>
<dbReference type="PROSITE" id="PS00608">
    <property type="entry name" value="GLYCOSYL_HYDROL_F2_2"/>
    <property type="match status" value="1"/>
</dbReference>
<dbReference type="InterPro" id="IPR023230">
    <property type="entry name" value="Glyco_hydro_2_CS"/>
</dbReference>
<evidence type="ECO:0000256" key="10">
    <source>
        <dbReference type="ARBA" id="ARBA00023295"/>
    </source>
</evidence>
<dbReference type="InterPro" id="IPR008979">
    <property type="entry name" value="Galactose-bd-like_sf"/>
</dbReference>
<dbReference type="InterPro" id="IPR050347">
    <property type="entry name" value="Bact_Beta-galactosidase"/>
</dbReference>
<dbReference type="InterPro" id="IPR004199">
    <property type="entry name" value="B-gal_small/dom_5"/>
</dbReference>
<dbReference type="Proteomes" id="UP001145087">
    <property type="component" value="Unassembled WGS sequence"/>
</dbReference>
<evidence type="ECO:0000256" key="11">
    <source>
        <dbReference type="ARBA" id="ARBA00032230"/>
    </source>
</evidence>
<dbReference type="Gene3D" id="2.60.40.10">
    <property type="entry name" value="Immunoglobulins"/>
    <property type="match status" value="2"/>
</dbReference>
<evidence type="ECO:0000256" key="4">
    <source>
        <dbReference type="ARBA" id="ARBA00007401"/>
    </source>
</evidence>
<dbReference type="InterPro" id="IPR032312">
    <property type="entry name" value="LacZ_4"/>
</dbReference>
<dbReference type="Gene3D" id="3.20.20.80">
    <property type="entry name" value="Glycosidases"/>
    <property type="match status" value="1"/>
</dbReference>
<comment type="similarity">
    <text evidence="4 12">Belongs to the glycosyl hydrolase 2 family.</text>
</comment>
<proteinExistence type="inferred from homology"/>
<dbReference type="Gene3D" id="2.70.98.10">
    <property type="match status" value="1"/>
</dbReference>
<evidence type="ECO:0000313" key="16">
    <source>
        <dbReference type="Proteomes" id="UP001145087"/>
    </source>
</evidence>
<evidence type="ECO:0000256" key="5">
    <source>
        <dbReference type="ARBA" id="ARBA00011245"/>
    </source>
</evidence>
<sequence>MNKLFSVIFLLLATSVLAQNKEWEDPAFIAKNKIPGRVTSYSFKTTGDALKGNRETSRIISLNGTWKFNFVEKSENRPLDFYKTDVSNWDDIEVPSNWEMKGYGTPIYRNSGYPFGPQLSLEEMEDPIAWYTENYEIPEGLSREEIFRRFYADVIVKNIPQPPFIARDNPVGSYAKTFTIPKDWNNQKIILHFGGVSSAMYVYVNGEKVGYNQDSRLPAEFDITNFVKTGENKLAIQVFRWCEGSYLEDQDHWRMSGIHREVLLLAQPKVAIEDFFVRTRLDENYQNALLQIRPTITRGADVDTKNWTIEVELFSPANKAVLDHPISKDINGIIYEGYPQRDNVYFGIIEKEITSPEKWSAEKPVLYTVVLNLKDAEGNTVEARSAKIGFREVEIKNGQLLVNGKSIKLYGVNRHDHSHLNGKAVTREEMERDVLMMKQFNFNAVRTSHYPNDPYFYDMCDKYGLYVMDEANIETHGLMGYLTNQSEWHMAFTDRVVRMVERDKNHPSIISWSLGNESGCGPNHASAAGFVKDFDPTRFIHYEGAQGSPEHKDYKTYGSPEYRKLGRTANPTDPTYVDVISRMYANLEDLEKLANSPYISRPIVECEYAHAMGNSLGNFQEYWDLIHAYPNLIGGYIWDWIDQGVLTKDKNGNDFFAYGGDFGDKPNDNNFCINGVIASDRSPKPQTWEVKYVMQPVKFTAVDLENGLVRVLSRFSFSNINEYSFTWTVNEDAIEIQSGTINGFSLSPGEAKVLKIPVEPISAKANAEYWLRLSVQLKEDKNWAKAGHELAKAQFKLPVKTAPLLKKETKLAKPTFNETDADITITGKDFKSVISKTSGLLTNYEKGDENIITSALQPNFWRPLTDNDERGWRAQNVIGVWKDLPEKLEVKSLDVDAPASTVKTQLIFNELTLNLTYTFAPDGTVDVKFDLSMPEDMPEPIRVGLAIGVSKNLQEMSFYGKGPFENYSDRNRAAEVNIFTGKVDDFYYNYVKPQESSNYTCVRWLALTNADKSGLMVLGDNPIQTSVWPYTAQNIRDAQHPTELVKADKLTVNISAAMAGVGGNDSWSINARPIDKYRLLEKKYSFSFKLIPVTKAKDLQNVYRSSK</sequence>
<dbReference type="EMBL" id="JAPOHD010000064">
    <property type="protein sequence ID" value="MCY1722886.1"/>
    <property type="molecule type" value="Genomic_DNA"/>
</dbReference>
<dbReference type="InterPro" id="IPR023232">
    <property type="entry name" value="Glyco_hydro_2_AS"/>
</dbReference>
<dbReference type="GO" id="GO:0005990">
    <property type="term" value="P:lactose catabolic process"/>
    <property type="evidence" value="ECO:0007669"/>
    <property type="project" value="TreeGrafter"/>
</dbReference>
<name>A0A9X3F986_9BACT</name>
<dbReference type="SMART" id="SM01038">
    <property type="entry name" value="Bgal_small_N"/>
    <property type="match status" value="1"/>
</dbReference>
<dbReference type="InterPro" id="IPR011013">
    <property type="entry name" value="Gal_mutarotase_sf_dom"/>
</dbReference>
<dbReference type="AlphaFoldDB" id="A0A9X3F986"/>
<feature type="chain" id="PRO_5040885029" description="Beta-galactosidase" evidence="13">
    <location>
        <begin position="19"/>
        <end position="1107"/>
    </location>
</feature>
<dbReference type="InterPro" id="IPR013783">
    <property type="entry name" value="Ig-like_fold"/>
</dbReference>
<dbReference type="Gene3D" id="2.60.120.260">
    <property type="entry name" value="Galactose-binding domain-like"/>
    <property type="match status" value="2"/>
</dbReference>
<protein>
    <recommendedName>
        <fullName evidence="7 12">Beta-galactosidase</fullName>
        <ecNumber evidence="6 12">3.2.1.23</ecNumber>
    </recommendedName>
    <alternativeName>
        <fullName evidence="11 12">Lactase</fullName>
    </alternativeName>
</protein>
<dbReference type="PROSITE" id="PS00719">
    <property type="entry name" value="GLYCOSYL_HYDROL_F2_1"/>
    <property type="match status" value="1"/>
</dbReference>
<evidence type="ECO:0000256" key="6">
    <source>
        <dbReference type="ARBA" id="ARBA00012756"/>
    </source>
</evidence>
<dbReference type="InterPro" id="IPR006102">
    <property type="entry name" value="Ig-like_GH2"/>
</dbReference>
<dbReference type="InterPro" id="IPR036156">
    <property type="entry name" value="Beta-gal/glucu_dom_sf"/>
</dbReference>
<evidence type="ECO:0000313" key="15">
    <source>
        <dbReference type="EMBL" id="MCY1722886.1"/>
    </source>
</evidence>
<dbReference type="Pfam" id="PF02837">
    <property type="entry name" value="Glyco_hydro_2_N"/>
    <property type="match status" value="2"/>
</dbReference>